<keyword evidence="3" id="KW-1185">Reference proteome</keyword>
<feature type="region of interest" description="Disordered" evidence="1">
    <location>
        <begin position="298"/>
        <end position="331"/>
    </location>
</feature>
<feature type="region of interest" description="Disordered" evidence="1">
    <location>
        <begin position="234"/>
        <end position="258"/>
    </location>
</feature>
<dbReference type="Proteomes" id="UP000826271">
    <property type="component" value="Unassembled WGS sequence"/>
</dbReference>
<evidence type="ECO:0000313" key="2">
    <source>
        <dbReference type="EMBL" id="KAG8384612.1"/>
    </source>
</evidence>
<protein>
    <submittedName>
        <fullName evidence="2">Uncharacterized protein</fullName>
    </submittedName>
</protein>
<dbReference type="PANTHER" id="PTHR33673:SF36">
    <property type="entry name" value="MYB-LIKE PROTEIN Q"/>
    <property type="match status" value="1"/>
</dbReference>
<dbReference type="PANTHER" id="PTHR33673">
    <property type="entry name" value="SUPPRESSOR SRP40-LIKE PROTEIN"/>
    <property type="match status" value="1"/>
</dbReference>
<comment type="caution">
    <text evidence="2">The sequence shown here is derived from an EMBL/GenBank/DDBJ whole genome shotgun (WGS) entry which is preliminary data.</text>
</comment>
<evidence type="ECO:0000256" key="1">
    <source>
        <dbReference type="SAM" id="MobiDB-lite"/>
    </source>
</evidence>
<proteinExistence type="predicted"/>
<feature type="region of interest" description="Disordered" evidence="1">
    <location>
        <begin position="1"/>
        <end position="115"/>
    </location>
</feature>
<feature type="compositionally biased region" description="Basic and acidic residues" evidence="1">
    <location>
        <begin position="306"/>
        <end position="316"/>
    </location>
</feature>
<sequence>MESEPLKGSINEHVTKRPDPKIDNQEEDGKPFQERKLQDFPSVSSSCSSALEFDIDEKGSFNDPSAMSGSVSSPPVTTKTPQGSLTSGSPPDGHELHLSPESQMKSPPVQTMVHPPGYDPNRIPASVFSTKATNPAEWSVTSNESLFSIHMGNNSFSRDHAILFGKSGEFPRLDDWDNPLSSLPPVMEVSAREECSVRSRKGSRIENEDSDNTLKVVAPAGADMKNHGKPQLPAAVTNTPHVRNGSSPRISTSNTRVSDVSGHSGSSFAFPVLLQIFTWIRFDELSYLDIRLLGDGGKSNSSLKVSTEKKHEKTEKPQIQAHISKSSHPKPKACEGKWFCWSCWPRCC</sequence>
<feature type="compositionally biased region" description="Basic and acidic residues" evidence="1">
    <location>
        <begin position="13"/>
        <end position="38"/>
    </location>
</feature>
<gene>
    <name evidence="2" type="ORF">BUALT_Bualt04G0136000</name>
</gene>
<feature type="compositionally biased region" description="Polar residues" evidence="1">
    <location>
        <begin position="236"/>
        <end position="258"/>
    </location>
</feature>
<feature type="compositionally biased region" description="Polar residues" evidence="1">
    <location>
        <begin position="62"/>
        <end position="89"/>
    </location>
</feature>
<organism evidence="2 3">
    <name type="scientific">Buddleja alternifolia</name>
    <dbReference type="NCBI Taxonomy" id="168488"/>
    <lineage>
        <taxon>Eukaryota</taxon>
        <taxon>Viridiplantae</taxon>
        <taxon>Streptophyta</taxon>
        <taxon>Embryophyta</taxon>
        <taxon>Tracheophyta</taxon>
        <taxon>Spermatophyta</taxon>
        <taxon>Magnoliopsida</taxon>
        <taxon>eudicotyledons</taxon>
        <taxon>Gunneridae</taxon>
        <taxon>Pentapetalae</taxon>
        <taxon>asterids</taxon>
        <taxon>lamiids</taxon>
        <taxon>Lamiales</taxon>
        <taxon>Scrophulariaceae</taxon>
        <taxon>Buddlejeae</taxon>
        <taxon>Buddleja</taxon>
    </lineage>
</organism>
<evidence type="ECO:0000313" key="3">
    <source>
        <dbReference type="Proteomes" id="UP000826271"/>
    </source>
</evidence>
<name>A0AAV6XV50_9LAMI</name>
<reference evidence="2" key="1">
    <citation type="submission" date="2019-10" db="EMBL/GenBank/DDBJ databases">
        <authorList>
            <person name="Zhang R."/>
            <person name="Pan Y."/>
            <person name="Wang J."/>
            <person name="Ma R."/>
            <person name="Yu S."/>
        </authorList>
    </citation>
    <scope>NUCLEOTIDE SEQUENCE</scope>
    <source>
        <strain evidence="2">LA-IB0</strain>
        <tissue evidence="2">Leaf</tissue>
    </source>
</reference>
<feature type="compositionally biased region" description="Polar residues" evidence="1">
    <location>
        <begin position="100"/>
        <end position="109"/>
    </location>
</feature>
<accession>A0AAV6XV50</accession>
<dbReference type="AlphaFoldDB" id="A0AAV6XV50"/>
<dbReference type="EMBL" id="WHWC01000004">
    <property type="protein sequence ID" value="KAG8384612.1"/>
    <property type="molecule type" value="Genomic_DNA"/>
</dbReference>